<evidence type="ECO:0000256" key="3">
    <source>
        <dbReference type="ARBA" id="ARBA00008079"/>
    </source>
</evidence>
<feature type="transmembrane region" description="Helical" evidence="9">
    <location>
        <begin position="12"/>
        <end position="32"/>
    </location>
</feature>
<dbReference type="GO" id="GO:0009319">
    <property type="term" value="C:cytochrome o ubiquinol oxidase complex"/>
    <property type="evidence" value="ECO:0007669"/>
    <property type="project" value="TreeGrafter"/>
</dbReference>
<dbReference type="EMBL" id="BORR01000009">
    <property type="protein sequence ID" value="GIO37993.1"/>
    <property type="molecule type" value="Genomic_DNA"/>
</dbReference>
<keyword evidence="4 9" id="KW-1003">Cell membrane</keyword>
<comment type="subcellular location">
    <subcellularLocation>
        <location evidence="2 9">Cell membrane</location>
        <topology evidence="2 9">Multi-pass membrane protein</topology>
    </subcellularLocation>
</comment>
<comment type="caution">
    <text evidence="10">The sequence shown here is derived from an EMBL/GenBank/DDBJ whole genome shotgun (WGS) entry which is preliminary data.</text>
</comment>
<comment type="similarity">
    <text evidence="3 9">Belongs to the cytochrome c oxidase bacterial subunit 4 family.</text>
</comment>
<dbReference type="GO" id="GO:0015078">
    <property type="term" value="F:proton transmembrane transporter activity"/>
    <property type="evidence" value="ECO:0007669"/>
    <property type="project" value="TreeGrafter"/>
</dbReference>
<keyword evidence="8 9" id="KW-0472">Membrane</keyword>
<dbReference type="AlphaFoldDB" id="A0A920CHP7"/>
<evidence type="ECO:0000256" key="1">
    <source>
        <dbReference type="ARBA" id="ARBA00000725"/>
    </source>
</evidence>
<dbReference type="GO" id="GO:0019646">
    <property type="term" value="P:aerobic electron transport chain"/>
    <property type="evidence" value="ECO:0007669"/>
    <property type="project" value="TreeGrafter"/>
</dbReference>
<evidence type="ECO:0000256" key="7">
    <source>
        <dbReference type="ARBA" id="ARBA00023002"/>
    </source>
</evidence>
<dbReference type="PANTHER" id="PTHR36835">
    <property type="entry name" value="CYTOCHROME BO(3) UBIQUINOL OXIDASE SUBUNIT 4"/>
    <property type="match status" value="1"/>
</dbReference>
<dbReference type="InterPro" id="IPR005171">
    <property type="entry name" value="Cyt_c_oxidase_su4_prok"/>
</dbReference>
<keyword evidence="5 9" id="KW-0812">Transmembrane</keyword>
<dbReference type="PANTHER" id="PTHR36835:SF1">
    <property type="entry name" value="CYTOCHROME BO(3) UBIQUINOL OXIDASE SUBUNIT 4"/>
    <property type="match status" value="1"/>
</dbReference>
<keyword evidence="11" id="KW-1185">Reference proteome</keyword>
<dbReference type="GO" id="GO:0042773">
    <property type="term" value="P:ATP synthesis coupled electron transport"/>
    <property type="evidence" value="ECO:0007669"/>
    <property type="project" value="UniProtKB-UniRule"/>
</dbReference>
<feature type="transmembrane region" description="Helical" evidence="9">
    <location>
        <begin position="74"/>
        <end position="96"/>
    </location>
</feature>
<dbReference type="EC" id="1.10.3.-" evidence="9"/>
<feature type="transmembrane region" description="Helical" evidence="9">
    <location>
        <begin position="38"/>
        <end position="62"/>
    </location>
</feature>
<name>A0A920CHP7_9BACL</name>
<dbReference type="Pfam" id="PF03626">
    <property type="entry name" value="COX4_pro"/>
    <property type="match status" value="1"/>
</dbReference>
<evidence type="ECO:0000256" key="8">
    <source>
        <dbReference type="ARBA" id="ARBA00023136"/>
    </source>
</evidence>
<dbReference type="GO" id="GO:0015990">
    <property type="term" value="P:electron transport coupled proton transport"/>
    <property type="evidence" value="ECO:0007669"/>
    <property type="project" value="TreeGrafter"/>
</dbReference>
<gene>
    <name evidence="10" type="ORF">J41TS12_28540</name>
</gene>
<evidence type="ECO:0000256" key="4">
    <source>
        <dbReference type="ARBA" id="ARBA00022475"/>
    </source>
</evidence>
<keyword evidence="7 9" id="KW-0560">Oxidoreductase</keyword>
<reference evidence="10 11" key="1">
    <citation type="submission" date="2021-03" db="EMBL/GenBank/DDBJ databases">
        <title>Antimicrobial resistance genes in bacteria isolated from Japanese honey, and their potential for conferring macrolide and lincosamide resistance in the American foulbrood pathogen Paenibacillus larvae.</title>
        <authorList>
            <person name="Okamoto M."/>
            <person name="Kumagai M."/>
            <person name="Kanamori H."/>
            <person name="Takamatsu D."/>
        </authorList>
    </citation>
    <scope>NUCLEOTIDE SEQUENCE [LARGE SCALE GENOMIC DNA]</scope>
    <source>
        <strain evidence="10 11">J41TS12</strain>
    </source>
</reference>
<comment type="catalytic activity">
    <reaction evidence="1 9">
        <text>2 a quinol + O2 = 2 a quinone + 2 H2O</text>
        <dbReference type="Rhea" id="RHEA:55376"/>
        <dbReference type="ChEBI" id="CHEBI:15377"/>
        <dbReference type="ChEBI" id="CHEBI:15379"/>
        <dbReference type="ChEBI" id="CHEBI:24646"/>
        <dbReference type="ChEBI" id="CHEBI:132124"/>
    </reaction>
</comment>
<evidence type="ECO:0000256" key="5">
    <source>
        <dbReference type="ARBA" id="ARBA00022692"/>
    </source>
</evidence>
<evidence type="ECO:0000256" key="2">
    <source>
        <dbReference type="ARBA" id="ARBA00004651"/>
    </source>
</evidence>
<sequence>MSDMKKLFPIQHILGYVLSLLLSVVALSVVFLDMSAAVGMTILIISAAIQMGVQLFLFMHIGENGSKTALYTNLIYALFVGLVTIFGTLFTMIWGYQ</sequence>
<accession>A0A920CHP7</accession>
<dbReference type="GO" id="GO:0016682">
    <property type="term" value="F:oxidoreductase activity, acting on diphenols and related substances as donors, oxygen as acceptor"/>
    <property type="evidence" value="ECO:0007669"/>
    <property type="project" value="UniProtKB-UniRule"/>
</dbReference>
<dbReference type="GO" id="GO:0005886">
    <property type="term" value="C:plasma membrane"/>
    <property type="evidence" value="ECO:0007669"/>
    <property type="project" value="UniProtKB-SubCell"/>
</dbReference>
<proteinExistence type="inferred from homology"/>
<evidence type="ECO:0000313" key="10">
    <source>
        <dbReference type="EMBL" id="GIO37993.1"/>
    </source>
</evidence>
<dbReference type="InterPro" id="IPR014250">
    <property type="entry name" value="QoxD"/>
</dbReference>
<dbReference type="NCBIfam" id="TIGR02901">
    <property type="entry name" value="QoxD"/>
    <property type="match status" value="1"/>
</dbReference>
<keyword evidence="6 9" id="KW-1133">Transmembrane helix</keyword>
<dbReference type="GO" id="GO:0009486">
    <property type="term" value="F:cytochrome bo3 ubiquinol oxidase activity"/>
    <property type="evidence" value="ECO:0007669"/>
    <property type="project" value="TreeGrafter"/>
</dbReference>
<organism evidence="10 11">
    <name type="scientific">Paenibacillus antibioticophila</name>
    <dbReference type="NCBI Taxonomy" id="1274374"/>
    <lineage>
        <taxon>Bacteria</taxon>
        <taxon>Bacillati</taxon>
        <taxon>Bacillota</taxon>
        <taxon>Bacilli</taxon>
        <taxon>Bacillales</taxon>
        <taxon>Paenibacillaceae</taxon>
        <taxon>Paenibacillus</taxon>
    </lineage>
</organism>
<evidence type="ECO:0000256" key="9">
    <source>
        <dbReference type="RuleBase" id="RU367153"/>
    </source>
</evidence>
<evidence type="ECO:0000313" key="11">
    <source>
        <dbReference type="Proteomes" id="UP000681162"/>
    </source>
</evidence>
<comment type="function">
    <text evidence="9">Catalyzes quinol oxidation with the concomitant reduction of oxygen to water.</text>
</comment>
<evidence type="ECO:0000256" key="6">
    <source>
        <dbReference type="ARBA" id="ARBA00022989"/>
    </source>
</evidence>
<dbReference type="InterPro" id="IPR050968">
    <property type="entry name" value="Cytochrome_c_oxidase_bac_sub4"/>
</dbReference>
<protein>
    <recommendedName>
        <fullName evidence="9">Quinol oxidase subunit 4</fullName>
        <ecNumber evidence="9">1.10.3.-</ecNumber>
    </recommendedName>
</protein>
<dbReference type="Proteomes" id="UP000681162">
    <property type="component" value="Unassembled WGS sequence"/>
</dbReference>